<dbReference type="InterPro" id="IPR011701">
    <property type="entry name" value="MFS"/>
</dbReference>
<evidence type="ECO:0000256" key="6">
    <source>
        <dbReference type="SAM" id="Phobius"/>
    </source>
</evidence>
<dbReference type="PANTHER" id="PTHR23534">
    <property type="entry name" value="MFS PERMEASE"/>
    <property type="match status" value="1"/>
</dbReference>
<evidence type="ECO:0000256" key="4">
    <source>
        <dbReference type="ARBA" id="ARBA00022989"/>
    </source>
</evidence>
<feature type="transmembrane region" description="Helical" evidence="6">
    <location>
        <begin position="371"/>
        <end position="393"/>
    </location>
</feature>
<feature type="transmembrane region" description="Helical" evidence="6">
    <location>
        <begin position="91"/>
        <end position="113"/>
    </location>
</feature>
<dbReference type="SUPFAM" id="SSF103473">
    <property type="entry name" value="MFS general substrate transporter"/>
    <property type="match status" value="1"/>
</dbReference>
<keyword evidence="9" id="KW-1185">Reference proteome</keyword>
<gene>
    <name evidence="8" type="ORF">BJ095_11874</name>
</gene>
<name>A0A318TKJ6_9BACL</name>
<dbReference type="Gene3D" id="1.20.1250.20">
    <property type="entry name" value="MFS general substrate transporter like domains"/>
    <property type="match status" value="1"/>
</dbReference>
<dbReference type="Pfam" id="PF07690">
    <property type="entry name" value="MFS_1"/>
    <property type="match status" value="1"/>
</dbReference>
<dbReference type="PROSITE" id="PS50850">
    <property type="entry name" value="MFS"/>
    <property type="match status" value="1"/>
</dbReference>
<reference evidence="8 9" key="1">
    <citation type="submission" date="2018-06" db="EMBL/GenBank/DDBJ databases">
        <title>Genomic Encyclopedia of Archaeal and Bacterial Type Strains, Phase II (KMG-II): from individual species to whole genera.</title>
        <authorList>
            <person name="Goeker M."/>
        </authorList>
    </citation>
    <scope>NUCLEOTIDE SEQUENCE [LARGE SCALE GENOMIC DNA]</scope>
    <source>
        <strain evidence="8 9">KACC 16626</strain>
    </source>
</reference>
<feature type="transmembrane region" description="Helical" evidence="6">
    <location>
        <begin position="244"/>
        <end position="264"/>
    </location>
</feature>
<evidence type="ECO:0000256" key="1">
    <source>
        <dbReference type="ARBA" id="ARBA00004651"/>
    </source>
</evidence>
<keyword evidence="5 6" id="KW-0472">Membrane</keyword>
<dbReference type="AlphaFoldDB" id="A0A318TKJ6"/>
<comment type="subcellular location">
    <subcellularLocation>
        <location evidence="1">Cell membrane</location>
        <topology evidence="1">Multi-pass membrane protein</topology>
    </subcellularLocation>
</comment>
<dbReference type="PANTHER" id="PTHR23534:SF1">
    <property type="entry name" value="MAJOR FACILITATOR SUPERFAMILY PROTEIN"/>
    <property type="match status" value="1"/>
</dbReference>
<feature type="transmembrane region" description="Helical" evidence="6">
    <location>
        <begin position="186"/>
        <end position="208"/>
    </location>
</feature>
<evidence type="ECO:0000256" key="3">
    <source>
        <dbReference type="ARBA" id="ARBA00022692"/>
    </source>
</evidence>
<keyword evidence="2" id="KW-0813">Transport</keyword>
<evidence type="ECO:0000259" key="7">
    <source>
        <dbReference type="PROSITE" id="PS50850"/>
    </source>
</evidence>
<dbReference type="GO" id="GO:0022857">
    <property type="term" value="F:transmembrane transporter activity"/>
    <property type="evidence" value="ECO:0007669"/>
    <property type="project" value="InterPro"/>
</dbReference>
<organism evidence="8 9">
    <name type="scientific">Ureibacillus chungkukjangi</name>
    <dbReference type="NCBI Taxonomy" id="1202712"/>
    <lineage>
        <taxon>Bacteria</taxon>
        <taxon>Bacillati</taxon>
        <taxon>Bacillota</taxon>
        <taxon>Bacilli</taxon>
        <taxon>Bacillales</taxon>
        <taxon>Caryophanaceae</taxon>
        <taxon>Ureibacillus</taxon>
    </lineage>
</organism>
<dbReference type="InterPro" id="IPR020846">
    <property type="entry name" value="MFS_dom"/>
</dbReference>
<comment type="caution">
    <text evidence="8">The sequence shown here is derived from an EMBL/GenBank/DDBJ whole genome shotgun (WGS) entry which is preliminary data.</text>
</comment>
<dbReference type="RefSeq" id="WP_107935714.1">
    <property type="nucleotide sequence ID" value="NZ_CP085009.1"/>
</dbReference>
<dbReference type="InterPro" id="IPR036259">
    <property type="entry name" value="MFS_trans_sf"/>
</dbReference>
<dbReference type="GO" id="GO:0005886">
    <property type="term" value="C:plasma membrane"/>
    <property type="evidence" value="ECO:0007669"/>
    <property type="project" value="UniProtKB-SubCell"/>
</dbReference>
<feature type="transmembrane region" description="Helical" evidence="6">
    <location>
        <begin position="27"/>
        <end position="52"/>
    </location>
</feature>
<dbReference type="EMBL" id="QJTJ01000018">
    <property type="protein sequence ID" value="PYF05256.1"/>
    <property type="molecule type" value="Genomic_DNA"/>
</dbReference>
<feature type="transmembrane region" description="Helical" evidence="6">
    <location>
        <begin position="152"/>
        <end position="174"/>
    </location>
</feature>
<evidence type="ECO:0000313" key="8">
    <source>
        <dbReference type="EMBL" id="PYF05256.1"/>
    </source>
</evidence>
<keyword evidence="4 6" id="KW-1133">Transmembrane helix</keyword>
<feature type="transmembrane region" description="Helical" evidence="6">
    <location>
        <begin position="119"/>
        <end position="140"/>
    </location>
</feature>
<dbReference type="OrthoDB" id="9776171at2"/>
<feature type="domain" description="Major facilitator superfamily (MFS) profile" evidence="7">
    <location>
        <begin position="26"/>
        <end position="422"/>
    </location>
</feature>
<accession>A0A318TKJ6</accession>
<dbReference type="Proteomes" id="UP000247416">
    <property type="component" value="Unassembled WGS sequence"/>
</dbReference>
<feature type="transmembrane region" description="Helical" evidence="6">
    <location>
        <begin position="333"/>
        <end position="359"/>
    </location>
</feature>
<evidence type="ECO:0000256" key="2">
    <source>
        <dbReference type="ARBA" id="ARBA00022448"/>
    </source>
</evidence>
<proteinExistence type="predicted"/>
<feature type="transmembrane region" description="Helical" evidence="6">
    <location>
        <begin position="276"/>
        <end position="301"/>
    </location>
</feature>
<keyword evidence="3 6" id="KW-0812">Transmembrane</keyword>
<protein>
    <submittedName>
        <fullName evidence="8">Sugar phosphate permease</fullName>
    </submittedName>
</protein>
<evidence type="ECO:0000313" key="9">
    <source>
        <dbReference type="Proteomes" id="UP000247416"/>
    </source>
</evidence>
<sequence>MASETNNLAQGYIDNPEKIKKLYNRTLIIVVLSQMFGGAGLAAGITVGALLAEQMLGTNAFAGLPTALFTLGSAGAALAVGRLSNRFGRRIGLATGFITGGLGAIGVVVAAVLNSVLLLFAALLVYGAGTATNLQARYAGTDLATSKQRATAVSIAMVSTTFGAVAGPNLVGVMGNFALSIGIPSLAGPFILAAGAYILAGGVLFIMLRPDPFVIARMIETTNQETGVNEHLAKTHHTENKRGIILGATIMVLTQIVMVAIMTMTPVHMKHHGHGLNAVGLVIGFHIGSMYLPSLVTGILVDKLGRTAMAIASGITLLLAGTIAAIAPADSMLLLVIALSLLGLGWNFGLISGTALIVDSTKISTRAKTQGTVDVLIALAGASGGALSGMIVAGSSYETLSLAGGILSLILIPVVVWSIGGKNNK</sequence>
<evidence type="ECO:0000256" key="5">
    <source>
        <dbReference type="ARBA" id="ARBA00023136"/>
    </source>
</evidence>
<feature type="transmembrane region" description="Helical" evidence="6">
    <location>
        <begin position="399"/>
        <end position="419"/>
    </location>
</feature>
<feature type="transmembrane region" description="Helical" evidence="6">
    <location>
        <begin position="58"/>
        <end position="79"/>
    </location>
</feature>
<feature type="transmembrane region" description="Helical" evidence="6">
    <location>
        <begin position="308"/>
        <end position="327"/>
    </location>
</feature>